<dbReference type="PROSITE" id="PS50006">
    <property type="entry name" value="FHA_DOMAIN"/>
    <property type="match status" value="1"/>
</dbReference>
<evidence type="ECO:0000313" key="5">
    <source>
        <dbReference type="EMBL" id="SDZ08348.1"/>
    </source>
</evidence>
<dbReference type="SMART" id="SM00240">
    <property type="entry name" value="FHA"/>
    <property type="match status" value="1"/>
</dbReference>
<evidence type="ECO:0000313" key="6">
    <source>
        <dbReference type="Proteomes" id="UP000199230"/>
    </source>
</evidence>
<evidence type="ECO:0000256" key="2">
    <source>
        <dbReference type="SAM" id="Phobius"/>
    </source>
</evidence>
<keyword evidence="2" id="KW-0472">Membrane</keyword>
<dbReference type="RefSeq" id="WP_093314589.1">
    <property type="nucleotide sequence ID" value="NZ_FNPV01000008.1"/>
</dbReference>
<dbReference type="Pfam" id="PF13365">
    <property type="entry name" value="Trypsin_2"/>
    <property type="match status" value="1"/>
</dbReference>
<feature type="compositionally biased region" description="Pro residues" evidence="1">
    <location>
        <begin position="350"/>
        <end position="371"/>
    </location>
</feature>
<organism evidence="5 6">
    <name type="scientific">Tindallia californiensis</name>
    <dbReference type="NCBI Taxonomy" id="159292"/>
    <lineage>
        <taxon>Bacteria</taxon>
        <taxon>Bacillati</taxon>
        <taxon>Bacillota</taxon>
        <taxon>Clostridia</taxon>
        <taxon>Peptostreptococcales</taxon>
        <taxon>Tindalliaceae</taxon>
        <taxon>Tindallia</taxon>
    </lineage>
</organism>
<dbReference type="GO" id="GO:0006508">
    <property type="term" value="P:proteolysis"/>
    <property type="evidence" value="ECO:0007669"/>
    <property type="project" value="InterPro"/>
</dbReference>
<evidence type="ECO:0000256" key="3">
    <source>
        <dbReference type="SAM" id="SignalP"/>
    </source>
</evidence>
<evidence type="ECO:0000259" key="4">
    <source>
        <dbReference type="PROSITE" id="PS50006"/>
    </source>
</evidence>
<dbReference type="AlphaFoldDB" id="A0A1H3Q5F7"/>
<feature type="region of interest" description="Disordered" evidence="1">
    <location>
        <begin position="250"/>
        <end position="298"/>
    </location>
</feature>
<feature type="transmembrane region" description="Helical" evidence="2">
    <location>
        <begin position="310"/>
        <end position="330"/>
    </location>
</feature>
<reference evidence="5 6" key="1">
    <citation type="submission" date="2016-10" db="EMBL/GenBank/DDBJ databases">
        <authorList>
            <person name="de Groot N.N."/>
        </authorList>
    </citation>
    <scope>NUCLEOTIDE SEQUENCE [LARGE SCALE GENOMIC DNA]</scope>
    <source>
        <strain evidence="5 6">APO</strain>
    </source>
</reference>
<accession>A0A1H3Q5F7</accession>
<dbReference type="PANTHER" id="PTHR43019">
    <property type="entry name" value="SERINE ENDOPROTEASE DEGS"/>
    <property type="match status" value="1"/>
</dbReference>
<feature type="region of interest" description="Disordered" evidence="1">
    <location>
        <begin position="338"/>
        <end position="406"/>
    </location>
</feature>
<dbReference type="Pfam" id="PF00498">
    <property type="entry name" value="FHA"/>
    <property type="match status" value="1"/>
</dbReference>
<dbReference type="CDD" id="cd00060">
    <property type="entry name" value="FHA"/>
    <property type="match status" value="1"/>
</dbReference>
<keyword evidence="2" id="KW-0812">Transmembrane</keyword>
<dbReference type="EMBL" id="FNPV01000008">
    <property type="protein sequence ID" value="SDZ08348.1"/>
    <property type="molecule type" value="Genomic_DNA"/>
</dbReference>
<sequence length="505" mass="53744">MKKRSKVGMLLLVTVLMISLLTVSVFANPIEEATKSVVMITVWDPATNTELNWGSGFVVGDGEPFQYIATAWHVVDIDTVNMMLRGEGLPEVNRIEVKVWISADDLVPATVFHQLPNSDIAVLRVDPNHQLFGYEPLVFSDREQTTVGDEVWALGFPWTTATAFPSGYHTDVIVTRGIISNIATPGGIGSYQTDAAVNQGNSGGPLVNAQGEVVGINSWGFTGGQGANIAVQVDYLTEFLMRRGINYLSASETPPDPMSDPEEEEGLAAVTPEGPGAATAEDTATATPAPPETDATATTQAATDEGGMNMMMAGGIGIGLLVVLGGIVMVMKGRSKPAAQAAGPSMSGQAPPPIPQQTPPHQIPGTPPPPAAGGVTQPRMDPQTAPVTRAKPKQEPVSAGPGLKGVSGHFSGQSVEFVDGQLIIGRDPRMAHLVYPQSLEEISRKHVTVRYDDRTRQFVLEDSSSNGTFLSSNEKLDSGKPYYLKPGDRFYLADPKEVFELVLKD</sequence>
<dbReference type="OrthoDB" id="9758917at2"/>
<dbReference type="SUPFAM" id="SSF50494">
    <property type="entry name" value="Trypsin-like serine proteases"/>
    <property type="match status" value="1"/>
</dbReference>
<feature type="domain" description="FHA" evidence="4">
    <location>
        <begin position="422"/>
        <end position="475"/>
    </location>
</feature>
<protein>
    <submittedName>
        <fullName evidence="5">FHA domain-containing protein</fullName>
    </submittedName>
</protein>
<dbReference type="SUPFAM" id="SSF49879">
    <property type="entry name" value="SMAD/FHA domain"/>
    <property type="match status" value="1"/>
</dbReference>
<dbReference type="GO" id="GO:0004252">
    <property type="term" value="F:serine-type endopeptidase activity"/>
    <property type="evidence" value="ECO:0007669"/>
    <property type="project" value="InterPro"/>
</dbReference>
<dbReference type="InterPro" id="IPR009003">
    <property type="entry name" value="Peptidase_S1_PA"/>
</dbReference>
<dbReference type="InterPro" id="IPR001940">
    <property type="entry name" value="Peptidase_S1C"/>
</dbReference>
<feature type="chain" id="PRO_5011690812" evidence="3">
    <location>
        <begin position="28"/>
        <end position="505"/>
    </location>
</feature>
<dbReference type="PRINTS" id="PR00834">
    <property type="entry name" value="PROTEASES2C"/>
</dbReference>
<dbReference type="InterPro" id="IPR000253">
    <property type="entry name" value="FHA_dom"/>
</dbReference>
<feature type="compositionally biased region" description="Low complexity" evidence="1">
    <location>
        <begin position="273"/>
        <end position="298"/>
    </location>
</feature>
<dbReference type="Gene3D" id="2.60.200.20">
    <property type="match status" value="1"/>
</dbReference>
<keyword evidence="3" id="KW-0732">Signal</keyword>
<dbReference type="STRING" id="159292.SAMN05192546_10884"/>
<dbReference type="Proteomes" id="UP000199230">
    <property type="component" value="Unassembled WGS sequence"/>
</dbReference>
<name>A0A1H3Q5F7_9FIRM</name>
<keyword evidence="2" id="KW-1133">Transmembrane helix</keyword>
<evidence type="ECO:0000256" key="1">
    <source>
        <dbReference type="SAM" id="MobiDB-lite"/>
    </source>
</evidence>
<dbReference type="InterPro" id="IPR008984">
    <property type="entry name" value="SMAD_FHA_dom_sf"/>
</dbReference>
<feature type="signal peptide" evidence="3">
    <location>
        <begin position="1"/>
        <end position="27"/>
    </location>
</feature>
<gene>
    <name evidence="5" type="ORF">SAMN05192546_10884</name>
</gene>
<dbReference type="PANTHER" id="PTHR43019:SF23">
    <property type="entry name" value="PROTEASE DO-LIKE 5, CHLOROPLASTIC"/>
    <property type="match status" value="1"/>
</dbReference>
<dbReference type="Gene3D" id="2.40.10.120">
    <property type="match status" value="1"/>
</dbReference>
<keyword evidence="6" id="KW-1185">Reference proteome</keyword>
<proteinExistence type="predicted"/>